<evidence type="ECO:0000256" key="1">
    <source>
        <dbReference type="ARBA" id="ARBA00005006"/>
    </source>
</evidence>
<evidence type="ECO:0000313" key="11">
    <source>
        <dbReference type="EMBL" id="BBO00206.1"/>
    </source>
</evidence>
<feature type="domain" description="Glutamate--cysteine ligase" evidence="10">
    <location>
        <begin position="16"/>
        <end position="185"/>
    </location>
</feature>
<evidence type="ECO:0000256" key="2">
    <source>
        <dbReference type="ARBA" id="ARBA00012220"/>
    </source>
</evidence>
<evidence type="ECO:0000256" key="8">
    <source>
        <dbReference type="RuleBase" id="RU003544"/>
    </source>
</evidence>
<comment type="similarity">
    <text evidence="8">Belongs to the glutamate--cysteine ligase type 1 family.</text>
</comment>
<dbReference type="GO" id="GO:0005524">
    <property type="term" value="F:ATP binding"/>
    <property type="evidence" value="ECO:0007669"/>
    <property type="project" value="UniProtKB-KW"/>
</dbReference>
<comment type="pathway">
    <text evidence="1 9">Sulfur metabolism; glutathione biosynthesis; glutathione from L-cysteine and L-glutamate: step 1/2.</text>
</comment>
<evidence type="ECO:0000256" key="6">
    <source>
        <dbReference type="ARBA" id="ARBA00022840"/>
    </source>
</evidence>
<dbReference type="Pfam" id="PF04262">
    <property type="entry name" value="Glu_cys_ligase"/>
    <property type="match status" value="2"/>
</dbReference>
<comment type="catalytic activity">
    <reaction evidence="7 9">
        <text>L-cysteine + L-glutamate + ATP = gamma-L-glutamyl-L-cysteine + ADP + phosphate + H(+)</text>
        <dbReference type="Rhea" id="RHEA:13285"/>
        <dbReference type="ChEBI" id="CHEBI:15378"/>
        <dbReference type="ChEBI" id="CHEBI:29985"/>
        <dbReference type="ChEBI" id="CHEBI:30616"/>
        <dbReference type="ChEBI" id="CHEBI:35235"/>
        <dbReference type="ChEBI" id="CHEBI:43474"/>
        <dbReference type="ChEBI" id="CHEBI:58173"/>
        <dbReference type="ChEBI" id="CHEBI:456216"/>
        <dbReference type="EC" id="6.3.2.2"/>
    </reaction>
</comment>
<accession>A0A5K7WZW9</accession>
<dbReference type="UniPathway" id="UPA00142">
    <property type="reaction ID" value="UER00209"/>
</dbReference>
<dbReference type="PANTHER" id="PTHR38761:SF1">
    <property type="entry name" value="GLUTAMATE--CYSTEINE LIGASE"/>
    <property type="match status" value="1"/>
</dbReference>
<dbReference type="GO" id="GO:0046872">
    <property type="term" value="F:metal ion binding"/>
    <property type="evidence" value="ECO:0007669"/>
    <property type="project" value="TreeGrafter"/>
</dbReference>
<evidence type="ECO:0000256" key="5">
    <source>
        <dbReference type="ARBA" id="ARBA00022741"/>
    </source>
</evidence>
<keyword evidence="3 8" id="KW-0436">Ligase</keyword>
<dbReference type="SUPFAM" id="SSF55931">
    <property type="entry name" value="Glutamine synthetase/guanido kinase"/>
    <property type="match status" value="1"/>
</dbReference>
<dbReference type="InterPro" id="IPR006334">
    <property type="entry name" value="Glut_cys_ligase"/>
</dbReference>
<name>A0A5K7WZW9_9BACL</name>
<keyword evidence="5" id="KW-0547">Nucleotide-binding</keyword>
<keyword evidence="4 8" id="KW-0317">Glutathione biosynthesis</keyword>
<evidence type="ECO:0000256" key="3">
    <source>
        <dbReference type="ARBA" id="ARBA00022598"/>
    </source>
</evidence>
<proteinExistence type="inferred from homology"/>
<evidence type="ECO:0000313" key="12">
    <source>
        <dbReference type="Proteomes" id="UP000326951"/>
    </source>
</evidence>
<dbReference type="GO" id="GO:0004357">
    <property type="term" value="F:glutamate-cysteine ligase activity"/>
    <property type="evidence" value="ECO:0007669"/>
    <property type="project" value="UniProtKB-EC"/>
</dbReference>
<dbReference type="Proteomes" id="UP000326951">
    <property type="component" value="Chromosome"/>
</dbReference>
<keyword evidence="6" id="KW-0067">ATP-binding</keyword>
<evidence type="ECO:0000256" key="4">
    <source>
        <dbReference type="ARBA" id="ARBA00022684"/>
    </source>
</evidence>
<dbReference type="InterPro" id="IPR014746">
    <property type="entry name" value="Gln_synth/guanido_kin_cat_dom"/>
</dbReference>
<dbReference type="PANTHER" id="PTHR38761">
    <property type="entry name" value="GLUTAMATE--CYSTEINE LIGASE"/>
    <property type="match status" value="1"/>
</dbReference>
<protein>
    <recommendedName>
        <fullName evidence="2 9">Glutamate--cysteine ligase</fullName>
        <ecNumber evidence="2 9">6.3.2.2</ecNumber>
    </recommendedName>
</protein>
<dbReference type="GO" id="GO:0005829">
    <property type="term" value="C:cytosol"/>
    <property type="evidence" value="ECO:0007669"/>
    <property type="project" value="TreeGrafter"/>
</dbReference>
<evidence type="ECO:0000259" key="10">
    <source>
        <dbReference type="Pfam" id="PF04262"/>
    </source>
</evidence>
<gene>
    <name evidence="11" type="ORF">St703_29100</name>
</gene>
<dbReference type="InterPro" id="IPR007370">
    <property type="entry name" value="Glu_cys_ligase"/>
</dbReference>
<reference evidence="11 12" key="1">
    <citation type="submission" date="2019-09" db="EMBL/GenBank/DDBJ databases">
        <title>Complete genome sequence of Sporolactobacillus terrae 70-3.</title>
        <authorList>
            <person name="Tanaka N."/>
            <person name="Shiwa Y."/>
            <person name="Fujita N."/>
            <person name="Tanasupawat S."/>
        </authorList>
    </citation>
    <scope>NUCLEOTIDE SEQUENCE [LARGE SCALE GENOMIC DNA]</scope>
    <source>
        <strain evidence="11 12">70-3</strain>
    </source>
</reference>
<organism evidence="11 12">
    <name type="scientific">Sporolactobacillus terrae</name>
    <dbReference type="NCBI Taxonomy" id="269673"/>
    <lineage>
        <taxon>Bacteria</taxon>
        <taxon>Bacillati</taxon>
        <taxon>Bacillota</taxon>
        <taxon>Bacilli</taxon>
        <taxon>Bacillales</taxon>
        <taxon>Sporolactobacillaceae</taxon>
        <taxon>Sporolactobacillus</taxon>
    </lineage>
</organism>
<dbReference type="EC" id="6.3.2.2" evidence="2 9"/>
<feature type="domain" description="Glutamate--cysteine ligase" evidence="10">
    <location>
        <begin position="210"/>
        <end position="308"/>
    </location>
</feature>
<dbReference type="EMBL" id="AP021853">
    <property type="protein sequence ID" value="BBO00206.1"/>
    <property type="molecule type" value="Genomic_DNA"/>
</dbReference>
<evidence type="ECO:0000256" key="9">
    <source>
        <dbReference type="RuleBase" id="RU004391"/>
    </source>
</evidence>
<sequence length="403" mass="45886">MCNQKASIFSYPHASGHFGIERENLRVDHRGQLAMTPHPSALGNKQTNPEITTDFSESQVELVTPVASSLQETLSHMQRLTRTVYRGIGTELLWPLSTPPNHLPPDDQIPIADFGTAGKEKTAYRFYLANKYGRKRQLYCGIHLNYSFPDDLIGDATQRSFFYVQVAASALRHRFFLVHLLAASPEEIDGVCYRSARLSVHGYKNIRPIYLDYSSPSAYQQSMKKAVAQGLLEGPRELYQLVRIKGEGFEDLEQTPEAGRIELRIADLNPFFPMGINPSDLYLMHLYLLWCTQNRMSNFTVEQQKEADAWATEAAQTHFSDPFRSRMNQMFAALHRFLHHSRLPQVYDQALTQAQSRWSEPKLSYAARIKAACAENPQHAMQWANTQREQNLGSSAQKSPYTP</sequence>
<dbReference type="AlphaFoldDB" id="A0A5K7WZW9"/>
<dbReference type="Gene3D" id="3.30.590.20">
    <property type="match status" value="1"/>
</dbReference>
<evidence type="ECO:0000256" key="7">
    <source>
        <dbReference type="ARBA" id="ARBA00048819"/>
    </source>
</evidence>
<dbReference type="GO" id="GO:0006750">
    <property type="term" value="P:glutathione biosynthetic process"/>
    <property type="evidence" value="ECO:0007669"/>
    <property type="project" value="UniProtKB-UniPathway"/>
</dbReference>
<dbReference type="RefSeq" id="WP_152080781.1">
    <property type="nucleotide sequence ID" value="NZ_AP021853.1"/>
</dbReference>